<feature type="non-terminal residue" evidence="2">
    <location>
        <position position="294"/>
    </location>
</feature>
<dbReference type="SUPFAM" id="SSF52540">
    <property type="entry name" value="P-loop containing nucleoside triphosphate hydrolases"/>
    <property type="match status" value="1"/>
</dbReference>
<dbReference type="InterPro" id="IPR011545">
    <property type="entry name" value="DEAD/DEAH_box_helicase_dom"/>
</dbReference>
<reference evidence="2" key="1">
    <citation type="journal article" date="2015" name="Nature">
        <title>Complex archaea that bridge the gap between prokaryotes and eukaryotes.</title>
        <authorList>
            <person name="Spang A."/>
            <person name="Saw J.H."/>
            <person name="Jorgensen S.L."/>
            <person name="Zaremba-Niedzwiedzka K."/>
            <person name="Martijn J."/>
            <person name="Lind A.E."/>
            <person name="van Eijk R."/>
            <person name="Schleper C."/>
            <person name="Guy L."/>
            <person name="Ettema T.J."/>
        </authorList>
    </citation>
    <scope>NUCLEOTIDE SEQUENCE</scope>
</reference>
<gene>
    <name evidence="2" type="ORF">LCGC14_1780960</name>
</gene>
<dbReference type="InterPro" id="IPR014001">
    <property type="entry name" value="Helicase_ATP-bd"/>
</dbReference>
<dbReference type="PROSITE" id="PS51192">
    <property type="entry name" value="HELICASE_ATP_BIND_1"/>
    <property type="match status" value="1"/>
</dbReference>
<evidence type="ECO:0000313" key="2">
    <source>
        <dbReference type="EMBL" id="KKM02783.1"/>
    </source>
</evidence>
<feature type="domain" description="Helicase ATP-binding" evidence="1">
    <location>
        <begin position="28"/>
        <end position="294"/>
    </location>
</feature>
<evidence type="ECO:0000259" key="1">
    <source>
        <dbReference type="PROSITE" id="PS51192"/>
    </source>
</evidence>
<sequence length="294" mass="34722">MSLKKIFGEINKSFPGLRPWQEQFDQFWNKCANKDLIGIQMCTGSGKTLIALLILAEGLKKDKKCVYLTHTSQLMGRIEEEVKKLDLKYAKFGGATNVRGEKYRERQDDLLEFNRGKKILISNHDAFLKTRDFPEEIDYLIIDDIDIFYEKVRDYFSIKIKKSEITQPVYEKIIGLLSNKEYSIIEKIKNKSAQFQEGDLIFPYTYDEISNIISENLVNLNEDKDFRYPYAQSQNYLDFYYWYINKNELVIEPYFPPVEELKTWQNNYKKFEKIGKIITLSATLGEKARFTIDM</sequence>
<dbReference type="GO" id="GO:0005524">
    <property type="term" value="F:ATP binding"/>
    <property type="evidence" value="ECO:0007669"/>
    <property type="project" value="InterPro"/>
</dbReference>
<name>A0A0F9JV24_9ZZZZ</name>
<dbReference type="Pfam" id="PF00270">
    <property type="entry name" value="DEAD"/>
    <property type="match status" value="1"/>
</dbReference>
<dbReference type="Gene3D" id="3.40.50.300">
    <property type="entry name" value="P-loop containing nucleotide triphosphate hydrolases"/>
    <property type="match status" value="1"/>
</dbReference>
<dbReference type="EMBL" id="LAZR01016840">
    <property type="protein sequence ID" value="KKM02783.1"/>
    <property type="molecule type" value="Genomic_DNA"/>
</dbReference>
<dbReference type="SMART" id="SM00487">
    <property type="entry name" value="DEXDc"/>
    <property type="match status" value="1"/>
</dbReference>
<proteinExistence type="predicted"/>
<dbReference type="GO" id="GO:0003676">
    <property type="term" value="F:nucleic acid binding"/>
    <property type="evidence" value="ECO:0007669"/>
    <property type="project" value="InterPro"/>
</dbReference>
<comment type="caution">
    <text evidence="2">The sequence shown here is derived from an EMBL/GenBank/DDBJ whole genome shotgun (WGS) entry which is preliminary data.</text>
</comment>
<dbReference type="AlphaFoldDB" id="A0A0F9JV24"/>
<protein>
    <recommendedName>
        <fullName evidence="1">Helicase ATP-binding domain-containing protein</fullName>
    </recommendedName>
</protein>
<organism evidence="2">
    <name type="scientific">marine sediment metagenome</name>
    <dbReference type="NCBI Taxonomy" id="412755"/>
    <lineage>
        <taxon>unclassified sequences</taxon>
        <taxon>metagenomes</taxon>
        <taxon>ecological metagenomes</taxon>
    </lineage>
</organism>
<dbReference type="InterPro" id="IPR027417">
    <property type="entry name" value="P-loop_NTPase"/>
</dbReference>
<accession>A0A0F9JV24</accession>